<gene>
    <name evidence="10" type="primary">Slc17A5-L4</name>
    <name evidence="10" type="ORF">Hamer_G015929</name>
</gene>
<proteinExistence type="predicted"/>
<dbReference type="Proteomes" id="UP000747542">
    <property type="component" value="Unassembled WGS sequence"/>
</dbReference>
<feature type="transmembrane region" description="Helical" evidence="8">
    <location>
        <begin position="713"/>
        <end position="732"/>
    </location>
</feature>
<feature type="transmembrane region" description="Helical" evidence="8">
    <location>
        <begin position="581"/>
        <end position="604"/>
    </location>
</feature>
<feature type="transmembrane region" description="Helical" evidence="8">
    <location>
        <begin position="203"/>
        <end position="223"/>
    </location>
</feature>
<evidence type="ECO:0000256" key="3">
    <source>
        <dbReference type="ARBA" id="ARBA00022692"/>
    </source>
</evidence>
<dbReference type="FunFam" id="1.20.1250.20:FF:000003">
    <property type="entry name" value="Solute carrier family 17 member 3"/>
    <property type="match status" value="1"/>
</dbReference>
<evidence type="ECO:0000313" key="10">
    <source>
        <dbReference type="EMBL" id="KAG7156990.1"/>
    </source>
</evidence>
<dbReference type="SUPFAM" id="SSF103473">
    <property type="entry name" value="MFS general substrate transporter"/>
    <property type="match status" value="2"/>
</dbReference>
<keyword evidence="6 8" id="KW-0472">Membrane</keyword>
<evidence type="ECO:0000313" key="11">
    <source>
        <dbReference type="Proteomes" id="UP000747542"/>
    </source>
</evidence>
<evidence type="ECO:0000256" key="2">
    <source>
        <dbReference type="ARBA" id="ARBA00022448"/>
    </source>
</evidence>
<dbReference type="AlphaFoldDB" id="A0A8J5JG24"/>
<dbReference type="GO" id="GO:0016020">
    <property type="term" value="C:membrane"/>
    <property type="evidence" value="ECO:0007669"/>
    <property type="project" value="UniProtKB-SubCell"/>
</dbReference>
<evidence type="ECO:0000256" key="6">
    <source>
        <dbReference type="ARBA" id="ARBA00023136"/>
    </source>
</evidence>
<dbReference type="GO" id="GO:0006820">
    <property type="term" value="P:monoatomic anion transport"/>
    <property type="evidence" value="ECO:0007669"/>
    <property type="project" value="TreeGrafter"/>
</dbReference>
<dbReference type="InterPro" id="IPR011701">
    <property type="entry name" value="MFS"/>
</dbReference>
<feature type="transmembrane region" description="Helical" evidence="8">
    <location>
        <begin position="548"/>
        <end position="574"/>
    </location>
</feature>
<feature type="transmembrane region" description="Helical" evidence="8">
    <location>
        <begin position="170"/>
        <end position="191"/>
    </location>
</feature>
<feature type="transmembrane region" description="Helical" evidence="8">
    <location>
        <begin position="297"/>
        <end position="316"/>
    </location>
</feature>
<comment type="subcellular location">
    <subcellularLocation>
        <location evidence="1">Membrane</location>
        <topology evidence="1">Multi-pass membrane protein</topology>
    </subcellularLocation>
</comment>
<keyword evidence="2" id="KW-0813">Transport</keyword>
<dbReference type="InterPro" id="IPR020846">
    <property type="entry name" value="MFS_dom"/>
</dbReference>
<feature type="region of interest" description="Disordered" evidence="7">
    <location>
        <begin position="1"/>
        <end position="37"/>
    </location>
</feature>
<keyword evidence="3 8" id="KW-0812">Transmembrane</keyword>
<feature type="transmembrane region" description="Helical" evidence="8">
    <location>
        <begin position="229"/>
        <end position="251"/>
    </location>
</feature>
<dbReference type="PROSITE" id="PS50850">
    <property type="entry name" value="MFS"/>
    <property type="match status" value="1"/>
</dbReference>
<feature type="transmembrane region" description="Helical" evidence="8">
    <location>
        <begin position="517"/>
        <end position="536"/>
    </location>
</feature>
<organism evidence="10 11">
    <name type="scientific">Homarus americanus</name>
    <name type="common">American lobster</name>
    <dbReference type="NCBI Taxonomy" id="6706"/>
    <lineage>
        <taxon>Eukaryota</taxon>
        <taxon>Metazoa</taxon>
        <taxon>Ecdysozoa</taxon>
        <taxon>Arthropoda</taxon>
        <taxon>Crustacea</taxon>
        <taxon>Multicrustacea</taxon>
        <taxon>Malacostraca</taxon>
        <taxon>Eumalacostraca</taxon>
        <taxon>Eucarida</taxon>
        <taxon>Decapoda</taxon>
        <taxon>Pleocyemata</taxon>
        <taxon>Astacidea</taxon>
        <taxon>Nephropoidea</taxon>
        <taxon>Nephropidae</taxon>
        <taxon>Homarus</taxon>
    </lineage>
</organism>
<evidence type="ECO:0000259" key="9">
    <source>
        <dbReference type="PROSITE" id="PS50850"/>
    </source>
</evidence>
<feature type="domain" description="Major facilitator superfamily (MFS) profile" evidence="9">
    <location>
        <begin position="445"/>
        <end position="842"/>
    </location>
</feature>
<dbReference type="EMBL" id="JAHLQT010038275">
    <property type="protein sequence ID" value="KAG7156990.1"/>
    <property type="molecule type" value="Genomic_DNA"/>
</dbReference>
<feature type="transmembrane region" description="Helical" evidence="8">
    <location>
        <begin position="616"/>
        <end position="635"/>
    </location>
</feature>
<evidence type="ECO:0000256" key="7">
    <source>
        <dbReference type="SAM" id="MobiDB-lite"/>
    </source>
</evidence>
<dbReference type="PANTHER" id="PTHR11662">
    <property type="entry name" value="SOLUTE CARRIER FAMILY 17"/>
    <property type="match status" value="1"/>
</dbReference>
<feature type="transmembrane region" description="Helical" evidence="8">
    <location>
        <begin position="66"/>
        <end position="85"/>
    </location>
</feature>
<dbReference type="InterPro" id="IPR036259">
    <property type="entry name" value="MFS_trans_sf"/>
</dbReference>
<comment type="caution">
    <text evidence="10">The sequence shown here is derived from an EMBL/GenBank/DDBJ whole genome shotgun (WGS) entry which is preliminary data.</text>
</comment>
<protein>
    <submittedName>
        <fullName evidence="10">Sialin-like 4</fullName>
    </submittedName>
</protein>
<reference evidence="10" key="1">
    <citation type="journal article" date="2021" name="Sci. Adv.">
        <title>The American lobster genome reveals insights on longevity, neural, and immune adaptations.</title>
        <authorList>
            <person name="Polinski J.M."/>
            <person name="Zimin A.V."/>
            <person name="Clark K.F."/>
            <person name="Kohn A.B."/>
            <person name="Sadowski N."/>
            <person name="Timp W."/>
            <person name="Ptitsyn A."/>
            <person name="Khanna P."/>
            <person name="Romanova D.Y."/>
            <person name="Williams P."/>
            <person name="Greenwood S.J."/>
            <person name="Moroz L.L."/>
            <person name="Walt D.R."/>
            <person name="Bodnar A.G."/>
        </authorList>
    </citation>
    <scope>NUCLEOTIDE SEQUENCE</scope>
    <source>
        <strain evidence="10">GMGI-L3</strain>
    </source>
</reference>
<evidence type="ECO:0000256" key="8">
    <source>
        <dbReference type="SAM" id="Phobius"/>
    </source>
</evidence>
<dbReference type="Pfam" id="PF07690">
    <property type="entry name" value="MFS_1"/>
    <property type="match status" value="2"/>
</dbReference>
<evidence type="ECO:0000256" key="4">
    <source>
        <dbReference type="ARBA" id="ARBA00022847"/>
    </source>
</evidence>
<feature type="transmembrane region" description="Helical" evidence="8">
    <location>
        <begin position="744"/>
        <end position="763"/>
    </location>
</feature>
<keyword evidence="5 8" id="KW-1133">Transmembrane helix</keyword>
<name>A0A8J5JG24_HOMAM</name>
<accession>A0A8J5JG24</accession>
<dbReference type="Gene3D" id="1.20.1250.20">
    <property type="entry name" value="MFS general substrate transporter like domains"/>
    <property type="match status" value="3"/>
</dbReference>
<dbReference type="PANTHER" id="PTHR11662:SF399">
    <property type="entry name" value="FI19708P1-RELATED"/>
    <property type="match status" value="1"/>
</dbReference>
<dbReference type="GO" id="GO:0015293">
    <property type="term" value="F:symporter activity"/>
    <property type="evidence" value="ECO:0007669"/>
    <property type="project" value="UniProtKB-KW"/>
</dbReference>
<feature type="non-terminal residue" evidence="10">
    <location>
        <position position="1"/>
    </location>
</feature>
<sequence length="842" mass="90724">MVGTTSHNDTNNTLYDTCPTLNDTDNNDRDVSSDWRQSGSQAGTVVTLVVSGWLCDSEFLGGWPSVFYVFGALGFVWCVLWFLLVHDSPETHPTISPAELNHIQSSQDLRKQAKVKNIPWKAIFTAPPMWAGMGMCLGTSFGFFTLLTELPTYLSNIQHFDINSNGLLSALPYLIQWGFSIVWGAIMDVLTRTRVLSLTSVRRVSTGVACYVFSGALIAVGFVNCNPTLAVVAVCVALGFNGAIFSGQYMLEQDIAPNLAGTLVGINNTLSAIAGFIAPVFTGAITNNSETLSSWRIVFLVAAGLSIFTTTFYLVFMSADVQPWNDPTNDNEVHVSVDVSTQAMEFRGGSVLGTIQEAHSTQDTLSGYTHAHNTPETPKPVFTISHSAAGWEDGGGLRKPSREEVQHDKPNLREGSECWGARHTLTLMTFLCLTLQYSTRVNLSIAIVAMVGPTSNNGTNETLPDTCPAPDDDGDSGGIDVQGEFNWDEQTQGLVLGAFYWGYATTNFVGGRAAEYLGGRLVLGMSLLLSSLLTLFNPLCASLSKELFIAIRIVQGIVQGVTYPSLGLLVVSWIPPKEKAILASIVYTGSQAGAVLPLAAGGWLCNSGFLGGWPSLFYVFGGLGLVCTVFWFLLVHNSPSTHPRISPAELRYIQSSQSSFKTSKVEKKLMSSVTDYHDLLNDQWTVKGNIVNFSVIKILYSLPHNGMVSALPYFIYWVFSIVWGIFMGILTQRGLLSVTWVRKISTNVAIFVSSAALVGLCFVNCDSTLAMAALCVSVGSCGASYSGSSLTEQDIGPSLVGTLVGINNTLTSITGFLAPIITGIIINGHDILSSYHASKTHT</sequence>
<dbReference type="FunFam" id="1.20.1250.20:FF:000157">
    <property type="entry name" value="Inorganic phosphate cotransporter"/>
    <property type="match status" value="1"/>
</dbReference>
<keyword evidence="4" id="KW-0769">Symport</keyword>
<feature type="transmembrane region" description="Helical" evidence="8">
    <location>
        <begin position="130"/>
        <end position="150"/>
    </location>
</feature>
<evidence type="ECO:0000256" key="1">
    <source>
        <dbReference type="ARBA" id="ARBA00004141"/>
    </source>
</evidence>
<feature type="compositionally biased region" description="Polar residues" evidence="7">
    <location>
        <begin position="1"/>
        <end position="24"/>
    </location>
</feature>
<feature type="transmembrane region" description="Helical" evidence="8">
    <location>
        <begin position="263"/>
        <end position="285"/>
    </location>
</feature>
<evidence type="ECO:0000256" key="5">
    <source>
        <dbReference type="ARBA" id="ARBA00022989"/>
    </source>
</evidence>
<keyword evidence="11" id="KW-1185">Reference proteome</keyword>
<dbReference type="InterPro" id="IPR050382">
    <property type="entry name" value="MFS_Na/Anion_cotransporter"/>
</dbReference>